<dbReference type="EMBL" id="MKCS01000004">
    <property type="protein sequence ID" value="OHX10210.1"/>
    <property type="molecule type" value="Genomic_DNA"/>
</dbReference>
<dbReference type="RefSeq" id="WP_071116949.1">
    <property type="nucleotide sequence ID" value="NZ_MKCS01000004.1"/>
</dbReference>
<dbReference type="AlphaFoldDB" id="A0A1S1WSH1"/>
<name>A0A1S1WSH1_9NEIS</name>
<protein>
    <submittedName>
        <fullName evidence="2">Uncharacterized protein</fullName>
    </submittedName>
</protein>
<evidence type="ECO:0000313" key="3">
    <source>
        <dbReference type="Proteomes" id="UP000180088"/>
    </source>
</evidence>
<reference evidence="2 3" key="1">
    <citation type="submission" date="2016-09" db="EMBL/GenBank/DDBJ databases">
        <title>Chromobacterium muskegensis sp. nov., an insecticidal bacterium isolated from Sphagnum bogs.</title>
        <authorList>
            <person name="Sparks M.E."/>
            <person name="Blackburn M.B."/>
            <person name="Gundersen-Rindal D.E."/>
            <person name="Mitchell A."/>
            <person name="Farrar R."/>
            <person name="Kuhar D."/>
        </authorList>
    </citation>
    <scope>NUCLEOTIDE SEQUENCE [LARGE SCALE GENOMIC DNA]</scope>
    <source>
        <strain evidence="2 3">37-2</strain>
    </source>
</reference>
<evidence type="ECO:0000256" key="1">
    <source>
        <dbReference type="SAM" id="SignalP"/>
    </source>
</evidence>
<feature type="signal peptide" evidence="1">
    <location>
        <begin position="1"/>
        <end position="32"/>
    </location>
</feature>
<sequence length="333" mass="35233">MAILNKAWIRHLLHGATLLAILQALAPLPAQADANRLTTASANRPADVPANYVVTPFGFFHPSCVQEIKRQEKLLADGRIQAADGNIRAGASCGHVRYGAHGEAIAAHDAQAGPRPAASTQDTANGWVEDTDLVTSSAYGGINASWAVPAAPVGSDGQVVYFFPGLQDRDNVQSILQPVLGWNAFNDNAWTIASWNCCQNGAVNYSTPQTVNSGDQIVGTVQNNCAAGTATCASWSINTLDITLNVSSALNRTSNYGQTFNWAFGGVLEVYGVAGCQDYPQDGTISFNNIQLFDINKKQITKPASLAWSPNVLQQSGCNLNSSATTSVSTLSY</sequence>
<feature type="chain" id="PRO_5010305889" evidence="1">
    <location>
        <begin position="33"/>
        <end position="333"/>
    </location>
</feature>
<comment type="caution">
    <text evidence="2">The sequence shown here is derived from an EMBL/GenBank/DDBJ whole genome shotgun (WGS) entry which is preliminary data.</text>
</comment>
<dbReference type="STRING" id="1903179.BI347_20600"/>
<organism evidence="2 3">
    <name type="scientific">Chromobacterium sphagni</name>
    <dbReference type="NCBI Taxonomy" id="1903179"/>
    <lineage>
        <taxon>Bacteria</taxon>
        <taxon>Pseudomonadati</taxon>
        <taxon>Pseudomonadota</taxon>
        <taxon>Betaproteobacteria</taxon>
        <taxon>Neisseriales</taxon>
        <taxon>Chromobacteriaceae</taxon>
        <taxon>Chromobacterium</taxon>
    </lineage>
</organism>
<keyword evidence="1" id="KW-0732">Signal</keyword>
<accession>A0A1S1WSH1</accession>
<proteinExistence type="predicted"/>
<gene>
    <name evidence="2" type="ORF">BI347_20600</name>
</gene>
<evidence type="ECO:0000313" key="2">
    <source>
        <dbReference type="EMBL" id="OHX10210.1"/>
    </source>
</evidence>
<dbReference type="OrthoDB" id="8583929at2"/>
<dbReference type="Proteomes" id="UP000180088">
    <property type="component" value="Unassembled WGS sequence"/>
</dbReference>